<evidence type="ECO:0008006" key="4">
    <source>
        <dbReference type="Google" id="ProtNLM"/>
    </source>
</evidence>
<sequence>MRFDIDAKALAVATGGLGLITALTLGAPSALASPVTPTPPAPPPPAPVAAQTIPAPPAQPVAAAPAPAPAAPPAAEEVSTQAAAPVEGTPHLSSPENLPPGTTLTPVNRQGSGLTYLRELWQAVRTQEVSGEDALLLLTQRPLSSNATPPPGMSANPTPPQPVTAPAPTDVPPAAAPAPAPAP</sequence>
<gene>
    <name evidence="2" type="ORF">MELE44368_13625</name>
</gene>
<keyword evidence="3" id="KW-1185">Reference proteome</keyword>
<feature type="region of interest" description="Disordered" evidence="1">
    <location>
        <begin position="30"/>
        <end position="110"/>
    </location>
</feature>
<proteinExistence type="predicted"/>
<dbReference type="Proteomes" id="UP000287177">
    <property type="component" value="Unassembled WGS sequence"/>
</dbReference>
<organism evidence="2 3">
    <name type="scientific">Mycolicibacterium elephantis DSM 44368</name>
    <dbReference type="NCBI Taxonomy" id="1335622"/>
    <lineage>
        <taxon>Bacteria</taxon>
        <taxon>Bacillati</taxon>
        <taxon>Actinomycetota</taxon>
        <taxon>Actinomycetes</taxon>
        <taxon>Mycobacteriales</taxon>
        <taxon>Mycobacteriaceae</taxon>
        <taxon>Mycolicibacterium</taxon>
    </lineage>
</organism>
<feature type="compositionally biased region" description="Polar residues" evidence="1">
    <location>
        <begin position="91"/>
        <end position="110"/>
    </location>
</feature>
<feature type="region of interest" description="Disordered" evidence="1">
    <location>
        <begin position="140"/>
        <end position="183"/>
    </location>
</feature>
<name>A0A439DXE8_9MYCO</name>
<dbReference type="AlphaFoldDB" id="A0A439DXE8"/>
<evidence type="ECO:0000313" key="2">
    <source>
        <dbReference type="EMBL" id="RWA22076.1"/>
    </source>
</evidence>
<protein>
    <recommendedName>
        <fullName evidence="4">Dopamine receptor D4</fullName>
    </recommendedName>
</protein>
<feature type="compositionally biased region" description="Pro residues" evidence="1">
    <location>
        <begin position="148"/>
        <end position="183"/>
    </location>
</feature>
<evidence type="ECO:0000313" key="3">
    <source>
        <dbReference type="Proteomes" id="UP000287177"/>
    </source>
</evidence>
<accession>A0A439DXE8</accession>
<comment type="caution">
    <text evidence="2">The sequence shown here is derived from an EMBL/GenBank/DDBJ whole genome shotgun (WGS) entry which is preliminary data.</text>
</comment>
<evidence type="ECO:0000256" key="1">
    <source>
        <dbReference type="SAM" id="MobiDB-lite"/>
    </source>
</evidence>
<reference evidence="2 3" key="1">
    <citation type="submission" date="2013-06" db="EMBL/GenBank/DDBJ databases">
        <title>The draft sequence of the Mycobacterium elephantis genome.</title>
        <authorList>
            <person name="Pettersson F.B."/>
            <person name="Das S."/>
            <person name="Dasgupta S."/>
            <person name="Bhattacharya A."/>
            <person name="Kirsebom L.A."/>
        </authorList>
    </citation>
    <scope>NUCLEOTIDE SEQUENCE [LARGE SCALE GENOMIC DNA]</scope>
    <source>
        <strain evidence="2 3">DSM 44368</strain>
    </source>
</reference>
<dbReference type="EMBL" id="ATDN01000006">
    <property type="protein sequence ID" value="RWA22076.1"/>
    <property type="molecule type" value="Genomic_DNA"/>
</dbReference>
<dbReference type="RefSeq" id="WP_206613699.1">
    <property type="nucleotide sequence ID" value="NZ_ATDN01000006.1"/>
</dbReference>
<feature type="compositionally biased region" description="Pro residues" evidence="1">
    <location>
        <begin position="36"/>
        <end position="47"/>
    </location>
</feature>